<evidence type="ECO:0000256" key="1">
    <source>
        <dbReference type="ARBA" id="ARBA00006484"/>
    </source>
</evidence>
<name>A0ABX9ZYB4_9BURK</name>
<dbReference type="Gene3D" id="3.40.50.720">
    <property type="entry name" value="NAD(P)-binding Rossmann-like Domain"/>
    <property type="match status" value="1"/>
</dbReference>
<evidence type="ECO:0000256" key="3">
    <source>
        <dbReference type="RuleBase" id="RU000363"/>
    </source>
</evidence>
<sequence length="278" mass="29566">MNKTWLITGTSGGFGRAMAEQLLARGDRVAATTRRLTSLDDLAARFGERLWRSELDVTNNADIVRVIGKAVADLGRIDVVVSNAGYGLFGAAEEVSDEQLVRQLDVNLLGSMRLVRAVLPHLRAHGGGRILQVSSVGGQVAYPTLGVYHASKWGIEGFIEALIPEVAPFGIQATLVEPGGARTDWAGSNAERAQPLSAYEESTVGAMRRRMAAAGLQAFRGDPQKIAKAMIACADEPEAPRRLALGSDAYEALHSTLTARLAALEAQQAIAFSTDVDA</sequence>
<dbReference type="PRINTS" id="PR00080">
    <property type="entry name" value="SDRFAMILY"/>
</dbReference>
<dbReference type="RefSeq" id="WP_125966785.1">
    <property type="nucleotide sequence ID" value="NZ_RXFQ01000024.1"/>
</dbReference>
<evidence type="ECO:0000256" key="2">
    <source>
        <dbReference type="ARBA" id="ARBA00023002"/>
    </source>
</evidence>
<keyword evidence="2" id="KW-0560">Oxidoreductase</keyword>
<dbReference type="CDD" id="cd05374">
    <property type="entry name" value="17beta-HSD-like_SDR_c"/>
    <property type="match status" value="1"/>
</dbReference>
<comment type="similarity">
    <text evidence="1 3">Belongs to the short-chain dehydrogenases/reductases (SDR) family.</text>
</comment>
<organism evidence="4 5">
    <name type="scientific">Variovorax beijingensis</name>
    <dbReference type="NCBI Taxonomy" id="2496117"/>
    <lineage>
        <taxon>Bacteria</taxon>
        <taxon>Pseudomonadati</taxon>
        <taxon>Pseudomonadota</taxon>
        <taxon>Betaproteobacteria</taxon>
        <taxon>Burkholderiales</taxon>
        <taxon>Comamonadaceae</taxon>
        <taxon>Variovorax</taxon>
    </lineage>
</organism>
<gene>
    <name evidence="4" type="ORF">EJO66_28915</name>
</gene>
<dbReference type="SUPFAM" id="SSF51735">
    <property type="entry name" value="NAD(P)-binding Rossmann-fold domains"/>
    <property type="match status" value="1"/>
</dbReference>
<dbReference type="InterPro" id="IPR036291">
    <property type="entry name" value="NAD(P)-bd_dom_sf"/>
</dbReference>
<dbReference type="PANTHER" id="PTHR43976">
    <property type="entry name" value="SHORT CHAIN DEHYDROGENASE"/>
    <property type="match status" value="1"/>
</dbReference>
<dbReference type="NCBIfam" id="NF005065">
    <property type="entry name" value="PRK06482.1"/>
    <property type="match status" value="1"/>
</dbReference>
<keyword evidence="5" id="KW-1185">Reference proteome</keyword>
<dbReference type="Proteomes" id="UP000271137">
    <property type="component" value="Unassembled WGS sequence"/>
</dbReference>
<reference evidence="4 5" key="1">
    <citation type="submission" date="2018-12" db="EMBL/GenBank/DDBJ databases">
        <title>The genome sequences of strain 502.</title>
        <authorList>
            <person name="Gao J."/>
            <person name="Sun J."/>
        </authorList>
    </citation>
    <scope>NUCLEOTIDE SEQUENCE [LARGE SCALE GENOMIC DNA]</scope>
    <source>
        <strain evidence="4 5">502</strain>
    </source>
</reference>
<dbReference type="PANTHER" id="PTHR43976:SF16">
    <property type="entry name" value="SHORT-CHAIN DEHYDROGENASE_REDUCTASE FAMILY PROTEIN"/>
    <property type="match status" value="1"/>
</dbReference>
<dbReference type="InterPro" id="IPR051911">
    <property type="entry name" value="SDR_oxidoreductase"/>
</dbReference>
<dbReference type="Pfam" id="PF00106">
    <property type="entry name" value="adh_short"/>
    <property type="match status" value="1"/>
</dbReference>
<dbReference type="InterPro" id="IPR002347">
    <property type="entry name" value="SDR_fam"/>
</dbReference>
<evidence type="ECO:0000313" key="4">
    <source>
        <dbReference type="EMBL" id="RSZ29610.1"/>
    </source>
</evidence>
<proteinExistence type="inferred from homology"/>
<protein>
    <submittedName>
        <fullName evidence="4">SDR family oxidoreductase</fullName>
    </submittedName>
</protein>
<accession>A0ABX9ZYB4</accession>
<comment type="caution">
    <text evidence="4">The sequence shown here is derived from an EMBL/GenBank/DDBJ whole genome shotgun (WGS) entry which is preliminary data.</text>
</comment>
<dbReference type="EMBL" id="RXFQ01000024">
    <property type="protein sequence ID" value="RSZ29610.1"/>
    <property type="molecule type" value="Genomic_DNA"/>
</dbReference>
<dbReference type="NCBIfam" id="NF006114">
    <property type="entry name" value="PRK08263.1"/>
    <property type="match status" value="1"/>
</dbReference>
<dbReference type="PRINTS" id="PR00081">
    <property type="entry name" value="GDHRDH"/>
</dbReference>
<evidence type="ECO:0000313" key="5">
    <source>
        <dbReference type="Proteomes" id="UP000271137"/>
    </source>
</evidence>